<dbReference type="Gene3D" id="1.20.120.850">
    <property type="entry name" value="SWI2/SNF2 ATPases, N-terminal domain"/>
    <property type="match status" value="1"/>
</dbReference>
<comment type="subunit">
    <text evidence="1">Interacts (via N-terminus) with spn-A/Rad51.</text>
</comment>
<feature type="compositionally biased region" description="Polar residues" evidence="9">
    <location>
        <begin position="204"/>
        <end position="218"/>
    </location>
</feature>
<evidence type="ECO:0000256" key="3">
    <source>
        <dbReference type="ARBA" id="ARBA00022618"/>
    </source>
</evidence>
<name>A0A8J2RJ23_9CRUS</name>
<feature type="domain" description="Helicase ATP-binding" evidence="10">
    <location>
        <begin position="468"/>
        <end position="635"/>
    </location>
</feature>
<gene>
    <name evidence="12" type="ORF">DGAL_LOCUS8739</name>
</gene>
<dbReference type="SMART" id="SM00487">
    <property type="entry name" value="DEXDc"/>
    <property type="match status" value="1"/>
</dbReference>
<organism evidence="12 13">
    <name type="scientific">Daphnia galeata</name>
    <dbReference type="NCBI Taxonomy" id="27404"/>
    <lineage>
        <taxon>Eukaryota</taxon>
        <taxon>Metazoa</taxon>
        <taxon>Ecdysozoa</taxon>
        <taxon>Arthropoda</taxon>
        <taxon>Crustacea</taxon>
        <taxon>Branchiopoda</taxon>
        <taxon>Diplostraca</taxon>
        <taxon>Cladocera</taxon>
        <taxon>Anomopoda</taxon>
        <taxon>Daphniidae</taxon>
        <taxon>Daphnia</taxon>
    </lineage>
</organism>
<dbReference type="SUPFAM" id="SSF52540">
    <property type="entry name" value="P-loop containing nucleoside triphosphate hydrolases"/>
    <property type="match status" value="2"/>
</dbReference>
<keyword evidence="6" id="KW-0131">Cell cycle</keyword>
<dbReference type="GO" id="GO:0015616">
    <property type="term" value="F:DNA translocase activity"/>
    <property type="evidence" value="ECO:0007669"/>
    <property type="project" value="TreeGrafter"/>
</dbReference>
<evidence type="ECO:0000256" key="8">
    <source>
        <dbReference type="ARBA" id="ARBA00029956"/>
    </source>
</evidence>
<evidence type="ECO:0000256" key="9">
    <source>
        <dbReference type="SAM" id="MobiDB-lite"/>
    </source>
</evidence>
<comment type="function">
    <text evidence="7">Involved in mitotic DNA repair and meiotic recombination. Functions in the recombinational DNA repair pathway. Essential for interhomolog gene conversion (GC), but may have a less important role in intersister GC than spn-A/Rad51. In the presence of DNA, spn-A/Rad51 enhances the ATPase activity of okr/Rad54.</text>
</comment>
<dbReference type="CDD" id="cd18004">
    <property type="entry name" value="DEXHc_RAD54"/>
    <property type="match status" value="1"/>
</dbReference>
<comment type="caution">
    <text evidence="12">The sequence shown here is derived from an EMBL/GenBank/DDBJ whole genome shotgun (WGS) entry which is preliminary data.</text>
</comment>
<dbReference type="Gene3D" id="3.40.50.10810">
    <property type="entry name" value="Tandem AAA-ATPase domain"/>
    <property type="match status" value="1"/>
</dbReference>
<dbReference type="Gene3D" id="3.40.50.300">
    <property type="entry name" value="P-loop containing nucleotide triphosphate hydrolases"/>
    <property type="match status" value="1"/>
</dbReference>
<keyword evidence="3" id="KW-0132">Cell division</keyword>
<dbReference type="EMBL" id="CAKKLH010000193">
    <property type="protein sequence ID" value="CAH0105675.1"/>
    <property type="molecule type" value="Genomic_DNA"/>
</dbReference>
<dbReference type="Pfam" id="PF00176">
    <property type="entry name" value="SNF2-rel_dom"/>
    <property type="match status" value="1"/>
</dbReference>
<dbReference type="InterPro" id="IPR000330">
    <property type="entry name" value="SNF2_N"/>
</dbReference>
<protein>
    <recommendedName>
        <fullName evidence="2">DNA repair and recombination protein RAD54-like</fullName>
    </recommendedName>
    <alternativeName>
        <fullName evidence="8">Protein okra</fullName>
    </alternativeName>
</protein>
<dbReference type="InterPro" id="IPR050496">
    <property type="entry name" value="SNF2_RAD54_helicase_repair"/>
</dbReference>
<dbReference type="InterPro" id="IPR038718">
    <property type="entry name" value="SNF2-like_sf"/>
</dbReference>
<dbReference type="InterPro" id="IPR001650">
    <property type="entry name" value="Helicase_C-like"/>
</dbReference>
<feature type="domain" description="Helicase C-terminal" evidence="11">
    <location>
        <begin position="807"/>
        <end position="987"/>
    </location>
</feature>
<proteinExistence type="predicted"/>
<dbReference type="FunFam" id="3.40.50.10810:FF:000020">
    <property type="entry name" value="DNA repair and recombination protein RAD54B"/>
    <property type="match status" value="1"/>
</dbReference>
<dbReference type="InterPro" id="IPR014001">
    <property type="entry name" value="Helicase_ATP-bd"/>
</dbReference>
<evidence type="ECO:0000256" key="6">
    <source>
        <dbReference type="ARBA" id="ARBA00023306"/>
    </source>
</evidence>
<evidence type="ECO:0000313" key="13">
    <source>
        <dbReference type="Proteomes" id="UP000789390"/>
    </source>
</evidence>
<evidence type="ECO:0000256" key="4">
    <source>
        <dbReference type="ARBA" id="ARBA00022776"/>
    </source>
</evidence>
<keyword evidence="4" id="KW-0498">Mitosis</keyword>
<dbReference type="GO" id="GO:0051301">
    <property type="term" value="P:cell division"/>
    <property type="evidence" value="ECO:0007669"/>
    <property type="project" value="UniProtKB-KW"/>
</dbReference>
<evidence type="ECO:0000256" key="2">
    <source>
        <dbReference type="ARBA" id="ARBA00015341"/>
    </source>
</evidence>
<dbReference type="PANTHER" id="PTHR45629">
    <property type="entry name" value="SNF2/RAD54 FAMILY MEMBER"/>
    <property type="match status" value="1"/>
</dbReference>
<dbReference type="PROSITE" id="PS51194">
    <property type="entry name" value="HELICASE_CTER"/>
    <property type="match status" value="1"/>
</dbReference>
<evidence type="ECO:0000256" key="7">
    <source>
        <dbReference type="ARBA" id="ARBA00024776"/>
    </source>
</evidence>
<dbReference type="PANTHER" id="PTHR45629:SF7">
    <property type="entry name" value="DNA EXCISION REPAIR PROTEIN ERCC-6-RELATED"/>
    <property type="match status" value="1"/>
</dbReference>
<accession>A0A8J2RJ23</accession>
<dbReference type="GO" id="GO:0005524">
    <property type="term" value="F:ATP binding"/>
    <property type="evidence" value="ECO:0007669"/>
    <property type="project" value="InterPro"/>
</dbReference>
<dbReference type="AlphaFoldDB" id="A0A8J2RJ23"/>
<feature type="compositionally biased region" description="Polar residues" evidence="9">
    <location>
        <begin position="1"/>
        <end position="12"/>
    </location>
</feature>
<evidence type="ECO:0000259" key="10">
    <source>
        <dbReference type="PROSITE" id="PS51192"/>
    </source>
</evidence>
<dbReference type="PROSITE" id="PS51192">
    <property type="entry name" value="HELICASE_ATP_BIND_1"/>
    <property type="match status" value="1"/>
</dbReference>
<evidence type="ECO:0000259" key="11">
    <source>
        <dbReference type="PROSITE" id="PS51194"/>
    </source>
</evidence>
<dbReference type="GO" id="GO:0016787">
    <property type="term" value="F:hydrolase activity"/>
    <property type="evidence" value="ECO:0007669"/>
    <property type="project" value="UniProtKB-KW"/>
</dbReference>
<dbReference type="Pfam" id="PF00271">
    <property type="entry name" value="Helicase_C"/>
    <property type="match status" value="1"/>
</dbReference>
<dbReference type="CDD" id="cd18793">
    <property type="entry name" value="SF2_C_SNF"/>
    <property type="match status" value="1"/>
</dbReference>
<dbReference type="GO" id="GO:0005634">
    <property type="term" value="C:nucleus"/>
    <property type="evidence" value="ECO:0007669"/>
    <property type="project" value="TreeGrafter"/>
</dbReference>
<feature type="region of interest" description="Disordered" evidence="9">
    <location>
        <begin position="187"/>
        <end position="218"/>
    </location>
</feature>
<keyword evidence="5" id="KW-0378">Hydrolase</keyword>
<dbReference type="GO" id="GO:0000724">
    <property type="term" value="P:double-strand break repair via homologous recombination"/>
    <property type="evidence" value="ECO:0007669"/>
    <property type="project" value="TreeGrafter"/>
</dbReference>
<dbReference type="GO" id="GO:0007131">
    <property type="term" value="P:reciprocal meiotic recombination"/>
    <property type="evidence" value="ECO:0007669"/>
    <property type="project" value="TreeGrafter"/>
</dbReference>
<evidence type="ECO:0000256" key="1">
    <source>
        <dbReference type="ARBA" id="ARBA00011467"/>
    </source>
</evidence>
<evidence type="ECO:0000313" key="12">
    <source>
        <dbReference type="EMBL" id="CAH0105675.1"/>
    </source>
</evidence>
<sequence length="1088" mass="122222">MRRSQAPSQIGTTPVAKRPRIDNVGGTSLIGGHTNTAVLNYLKTVNTQRSSQDVLELLEKYPNSMDPMKSNEHSVPVKANTVKPAEDVKQYSVYWCQASTKKNKNWEEEAVLVVKDRGVILKNMEGKEIGKANGFRLAQLQELAYGSILKVGGREVLIQDPIAEPSVLSGTSSGHISSMVKSKVEVKSPLSSNYRPPKKEVAHNINSPTIDPSQRASSPIFRSSQDVLELLENNRKTAETSFSKNCDLSENVPHRVLVEKNSVKPPSLEDVKQYNVFWCKASAKKHKNWEEEAVLIVRDRGVILKNMAGKEIGRATGFKLAQLQELENGKILKVGGREVFIQDEIIETAMMSGDASSQNPSETKSQNDGTHSLIASTSRLSNKEFVSPLLKAGHKAPKVNAGVNEIKPRYSPNYPSALVMPRPPTDIQWKESQRGTVIVDVVVDPLLSRSLRPHQRDGVVFLYECLMGFKTPNMYGAILADEMGLGKTLQCITLIWILLQQGPYNGRPTIQRVLIVTPSSLVKNWEKEFRRWLGRERITVFTADQQNRPIEFLKHRVSPVMVVSYEMLVRCFDEVQQINFDLVVCDEGHRLKNAGNKTSSLLSQLDTNRKVLLTGTPVQNDLKEFFSLADFVNPGILGSLSSFRRTYEEPIVALQQPECDEDQREIGESCASDLGHLTSQFVLRRTQEVMNAHLPPKVESVIFCKPTHVQMDLYRNMLDSSAVRSILSSTQTGNDQLSFILALRKLCNHPTLFAATNKQANESMNENEDSDIEDFECSDLWQNNYKEDSSQIQTRDASGKYVVTFAILDSLMKNTKEKIILVSYSTKMLDLFGESCTERKYSFLRLDGSTPTNSRMGLVDRFNDPQGTDRNLSHLRKMFLLLIQQLSIGIFLLSSKAGGVGLNLIGASRLILYDIDWNPANDMQAMARIWREGQKRTVQIYRLLTTGTIEEKIFQRQILKQGLSGAIVDARDSTQGHFTKDELKDLFTLREDTDCDTHDLISCQCTQKGLSQIPPELDDYDFDLDDDRDCQIGAPSSKKKESHKTVDQLMDWQHYGLPFSSGIFEDTCLESALKNITFVFRCVSGTNN</sequence>
<dbReference type="SMART" id="SM00490">
    <property type="entry name" value="HELICc"/>
    <property type="match status" value="1"/>
</dbReference>
<dbReference type="InterPro" id="IPR049730">
    <property type="entry name" value="SNF2/RAD54-like_C"/>
</dbReference>
<dbReference type="OrthoDB" id="413460at2759"/>
<keyword evidence="13" id="KW-1185">Reference proteome</keyword>
<evidence type="ECO:0000256" key="5">
    <source>
        <dbReference type="ARBA" id="ARBA00022801"/>
    </source>
</evidence>
<dbReference type="Proteomes" id="UP000789390">
    <property type="component" value="Unassembled WGS sequence"/>
</dbReference>
<dbReference type="InterPro" id="IPR027417">
    <property type="entry name" value="P-loop_NTPase"/>
</dbReference>
<reference evidence="12" key="1">
    <citation type="submission" date="2021-11" db="EMBL/GenBank/DDBJ databases">
        <authorList>
            <person name="Schell T."/>
        </authorList>
    </citation>
    <scope>NUCLEOTIDE SEQUENCE</scope>
    <source>
        <strain evidence="12">M5</strain>
    </source>
</reference>
<feature type="region of interest" description="Disordered" evidence="9">
    <location>
        <begin position="1"/>
        <end position="28"/>
    </location>
</feature>